<gene>
    <name evidence="1" type="ORF">NS331_03705</name>
</gene>
<dbReference type="OrthoDB" id="8704583at2"/>
<protein>
    <submittedName>
        <fullName evidence="1">Uncharacterized protein</fullName>
    </submittedName>
</protein>
<accession>A0A147H9T1</accession>
<dbReference type="AlphaFoldDB" id="A0A147H9T1"/>
<evidence type="ECO:0000313" key="1">
    <source>
        <dbReference type="EMBL" id="KTT26534.1"/>
    </source>
</evidence>
<dbReference type="EMBL" id="LDSL01000027">
    <property type="protein sequence ID" value="KTT26534.1"/>
    <property type="molecule type" value="Genomic_DNA"/>
</dbReference>
<dbReference type="Proteomes" id="UP000072741">
    <property type="component" value="Unassembled WGS sequence"/>
</dbReference>
<reference evidence="1 2" key="1">
    <citation type="journal article" date="2016" name="Front. Microbiol.">
        <title>Genomic Resource of Rice Seed Associated Bacteria.</title>
        <authorList>
            <person name="Midha S."/>
            <person name="Bansal K."/>
            <person name="Sharma S."/>
            <person name="Kumar N."/>
            <person name="Patil P.P."/>
            <person name="Chaudhry V."/>
            <person name="Patil P.B."/>
        </authorList>
    </citation>
    <scope>NUCLEOTIDE SEQUENCE [LARGE SCALE GENOMIC DNA]</scope>
    <source>
        <strain evidence="1 2">NS331</strain>
    </source>
</reference>
<dbReference type="RefSeq" id="WP_058640662.1">
    <property type="nucleotide sequence ID" value="NZ_LDSL01000027.1"/>
</dbReference>
<sequence>MYPDPKRVRDHRITTRLDDYEDLCWRAMCDQRGIQPATLLRDLAVLECGRWERLPERTQVSAANEPSMQDHA</sequence>
<organism evidence="1 2">
    <name type="scientific">Pseudacidovorax intermedius</name>
    <dbReference type="NCBI Taxonomy" id="433924"/>
    <lineage>
        <taxon>Bacteria</taxon>
        <taxon>Pseudomonadati</taxon>
        <taxon>Pseudomonadota</taxon>
        <taxon>Betaproteobacteria</taxon>
        <taxon>Burkholderiales</taxon>
        <taxon>Comamonadaceae</taxon>
        <taxon>Pseudacidovorax</taxon>
    </lineage>
</organism>
<comment type="caution">
    <text evidence="1">The sequence shown here is derived from an EMBL/GenBank/DDBJ whole genome shotgun (WGS) entry which is preliminary data.</text>
</comment>
<name>A0A147H9T1_9BURK</name>
<keyword evidence="2" id="KW-1185">Reference proteome</keyword>
<proteinExistence type="predicted"/>
<evidence type="ECO:0000313" key="2">
    <source>
        <dbReference type="Proteomes" id="UP000072741"/>
    </source>
</evidence>